<reference evidence="2" key="1">
    <citation type="submission" date="2017-10" db="EMBL/GenBank/DDBJ databases">
        <authorList>
            <person name="Regsiter A."/>
            <person name="William W."/>
        </authorList>
    </citation>
    <scope>NUCLEOTIDE SEQUENCE [LARGE SCALE GENOMIC DNA]</scope>
</reference>
<dbReference type="Proteomes" id="UP000233769">
    <property type="component" value="Chromosome tk0001"/>
</dbReference>
<evidence type="ECO:0000313" key="2">
    <source>
        <dbReference type="Proteomes" id="UP000233769"/>
    </source>
</evidence>
<organism evidence="1 2">
    <name type="scientific">Methylorubrum extorquens</name>
    <name type="common">Methylobacterium dichloromethanicum</name>
    <name type="synonym">Methylobacterium extorquens</name>
    <dbReference type="NCBI Taxonomy" id="408"/>
    <lineage>
        <taxon>Bacteria</taxon>
        <taxon>Pseudomonadati</taxon>
        <taxon>Pseudomonadota</taxon>
        <taxon>Alphaproteobacteria</taxon>
        <taxon>Hyphomicrobiales</taxon>
        <taxon>Methylobacteriaceae</taxon>
        <taxon>Methylorubrum</taxon>
    </lineage>
</organism>
<name>A0A2N9AT92_METEX</name>
<proteinExistence type="predicted"/>
<dbReference type="EMBL" id="LT962688">
    <property type="protein sequence ID" value="SOR30528.1"/>
    <property type="molecule type" value="Genomic_DNA"/>
</dbReference>
<gene>
    <name evidence="1" type="ORF">TK0001_3926</name>
</gene>
<protein>
    <submittedName>
        <fullName evidence="1">Uncharacterized protein</fullName>
    </submittedName>
</protein>
<evidence type="ECO:0000313" key="1">
    <source>
        <dbReference type="EMBL" id="SOR30528.1"/>
    </source>
</evidence>
<sequence length="97" mass="11088">MGSDKALRGLQPRRKGQGFVFAPLRPCEHGRYARASDRLFRPDATPPWRMKSPVYNSSEQRSCGSATMFLHRIDLNVSSFRQIALNDDILGAYRELF</sequence>
<dbReference type="AlphaFoldDB" id="A0A2N9AT92"/>
<accession>A0A2N9AT92</accession>